<evidence type="ECO:0000313" key="3">
    <source>
        <dbReference type="Proteomes" id="UP000276309"/>
    </source>
</evidence>
<dbReference type="KEGG" id="emar:D1013_02305"/>
<accession>A0A3G2L1Z9</accession>
<dbReference type="PROSITE" id="PS51257">
    <property type="entry name" value="PROKAR_LIPOPROTEIN"/>
    <property type="match status" value="1"/>
</dbReference>
<dbReference type="EMBL" id="CP032050">
    <property type="protein sequence ID" value="AYN66297.1"/>
    <property type="molecule type" value="Genomic_DNA"/>
</dbReference>
<dbReference type="InterPro" id="IPR053161">
    <property type="entry name" value="Ulvan_degrading_GH"/>
</dbReference>
<dbReference type="SUPFAM" id="SSF49785">
    <property type="entry name" value="Galactose-binding domain-like"/>
    <property type="match status" value="1"/>
</dbReference>
<protein>
    <submittedName>
        <fullName evidence="2">Glycoside hydrolase</fullName>
    </submittedName>
</protein>
<keyword evidence="2" id="KW-0378">Hydrolase</keyword>
<dbReference type="PANTHER" id="PTHR36848:SF2">
    <property type="entry name" value="SECRETED PROTEIN"/>
    <property type="match status" value="1"/>
</dbReference>
<organism evidence="2 3">
    <name type="scientific">Euzebyella marina</name>
    <dbReference type="NCBI Taxonomy" id="1761453"/>
    <lineage>
        <taxon>Bacteria</taxon>
        <taxon>Pseudomonadati</taxon>
        <taxon>Bacteroidota</taxon>
        <taxon>Flavobacteriia</taxon>
        <taxon>Flavobacteriales</taxon>
        <taxon>Flavobacteriaceae</taxon>
        <taxon>Euzebyella</taxon>
    </lineage>
</organism>
<dbReference type="GO" id="GO:0016787">
    <property type="term" value="F:hydrolase activity"/>
    <property type="evidence" value="ECO:0007669"/>
    <property type="project" value="UniProtKB-KW"/>
</dbReference>
<dbReference type="RefSeq" id="WP_121847349.1">
    <property type="nucleotide sequence ID" value="NZ_CP032050.1"/>
</dbReference>
<keyword evidence="1" id="KW-0732">Signal</keyword>
<dbReference type="InterPro" id="IPR008979">
    <property type="entry name" value="Galactose-bd-like_sf"/>
</dbReference>
<evidence type="ECO:0000313" key="2">
    <source>
        <dbReference type="EMBL" id="AYN66297.1"/>
    </source>
</evidence>
<dbReference type="Pfam" id="PF17132">
    <property type="entry name" value="Glyco_hydro_106"/>
    <property type="match status" value="2"/>
</dbReference>
<proteinExistence type="predicted"/>
<reference evidence="2 3" key="1">
    <citation type="submission" date="2018-08" db="EMBL/GenBank/DDBJ databases">
        <title>The reduced genetic potential of extracellular carbohydrate catabolism in Euzebyella marina RN62, a Flavobacteriia bacterium isolated from the hadal water.</title>
        <authorList>
            <person name="Xue C."/>
        </authorList>
    </citation>
    <scope>NUCLEOTIDE SEQUENCE [LARGE SCALE GENOMIC DNA]</scope>
    <source>
        <strain evidence="2 3">RN62</strain>
    </source>
</reference>
<keyword evidence="3" id="KW-1185">Reference proteome</keyword>
<dbReference type="Gene3D" id="2.60.120.260">
    <property type="entry name" value="Galactose-binding domain-like"/>
    <property type="match status" value="1"/>
</dbReference>
<dbReference type="OrthoDB" id="9761519at2"/>
<name>A0A3G2L1Z9_9FLAO</name>
<evidence type="ECO:0000256" key="1">
    <source>
        <dbReference type="SAM" id="SignalP"/>
    </source>
</evidence>
<feature type="signal peptide" evidence="1">
    <location>
        <begin position="1"/>
        <end position="29"/>
    </location>
</feature>
<sequence length="915" mass="104860">MQEHKLNRLFAQSITLFGCILFMSSSAIAQNQSTEPWPELTRTHKPWTRWWWMGNAVDEPNIKAQLEEMSKAGLGGVEIQPIYGVKGEEKNYLKYLSSEWLNALDYTIKTAGENNMGVDMTLGTGWPYGGPQVTQEDAATKLIIDTLHLSKGEKIDMELLPKNEKDRGASRPIEILAFDNSGHYENLTSLAKDGHLKWKTKRKDYKLYLFYEAKTGQQVKRAAPGGAGLTVDHYSKLAFQNYVKPFNEAFSTHGKNLRTIFNDSYEVYGTDFTPRFFKEFQERRGYDLRPYIQQLLSGNNETANRLRSDYRETLSDLLLTQFDRPWTEWANEKGFLTRLQAHGSPGNLIDMYASADIPECETFGSMPYEIEGLRREEEDIRQGDADAVMLKFSSSAAHISGKQLTSSETFTWLRDHFKTALSQTKPEAEDLLLNGINHIFLHGATYSPDRAEWPGWKFYASVNFNPNNTIWQDASELFSYIANCQSLLQSGQPDNDVLLYWPIHDVWHEFHNGSLFFQFKIHSLDEWLLKTPFYQTNQEFIKKGISTDFISDRFIEEAKVINGEIVLPGGTYKSLVVPPIEHMPFATLEKLISLKEEGASIIFQDLPSTVPGFFEFEKRCEMLKALMSENKLKPTTDLWEDLKMAGVKHENLVKSGLKFIKRKVEGEQLYFLVNHTAQNIDDYIPITAEAKEVIILDPLTKTFGKAATQKQGEQTLVKVQIPSGGSLFLKSGKESNMPTWNYSKPIETEYPLEGEWTLSFISGGPQLPKTTKINQLKSWTVLSKEAEYFSGTAKYEIDFENPDEQINHWRLHLGDVRESAKVWLNEEYLGALWSNPFQIDIDTLKKGRNSIKIEVTNLPANRIRAKELRGEEWKIFHEINMVNKDYKEFDATKWQPMPSGLLNTPTLQPLQLDNN</sequence>
<dbReference type="PANTHER" id="PTHR36848">
    <property type="entry name" value="DNA-BINDING PROTEIN (PUTATIVE SECRETED PROTEIN)-RELATED"/>
    <property type="match status" value="1"/>
</dbReference>
<gene>
    <name evidence="2" type="ORF">D1013_02305</name>
</gene>
<dbReference type="AlphaFoldDB" id="A0A3G2L1Z9"/>
<dbReference type="NCBIfam" id="NF045579">
    <property type="entry name" value="rhamnoside_JR"/>
    <property type="match status" value="1"/>
</dbReference>
<feature type="chain" id="PRO_5018268057" evidence="1">
    <location>
        <begin position="30"/>
        <end position="915"/>
    </location>
</feature>
<dbReference type="Proteomes" id="UP000276309">
    <property type="component" value="Chromosome"/>
</dbReference>